<accession>A0A0W8E6N1</accession>
<feature type="transmembrane region" description="Helical" evidence="1">
    <location>
        <begin position="15"/>
        <end position="32"/>
    </location>
</feature>
<organism evidence="2">
    <name type="scientific">hydrocarbon metagenome</name>
    <dbReference type="NCBI Taxonomy" id="938273"/>
    <lineage>
        <taxon>unclassified sequences</taxon>
        <taxon>metagenomes</taxon>
        <taxon>ecological metagenomes</taxon>
    </lineage>
</organism>
<keyword evidence="1" id="KW-1133">Transmembrane helix</keyword>
<dbReference type="AlphaFoldDB" id="A0A0W8E6N1"/>
<feature type="transmembrane region" description="Helical" evidence="1">
    <location>
        <begin position="121"/>
        <end position="140"/>
    </location>
</feature>
<comment type="caution">
    <text evidence="2">The sequence shown here is derived from an EMBL/GenBank/DDBJ whole genome shotgun (WGS) entry which is preliminary data.</text>
</comment>
<reference evidence="2" key="1">
    <citation type="journal article" date="2015" name="Proc. Natl. Acad. Sci. U.S.A.">
        <title>Networks of energetic and metabolic interactions define dynamics in microbial communities.</title>
        <authorList>
            <person name="Embree M."/>
            <person name="Liu J.K."/>
            <person name="Al-Bassam M.M."/>
            <person name="Zengler K."/>
        </authorList>
    </citation>
    <scope>NUCLEOTIDE SEQUENCE</scope>
</reference>
<proteinExistence type="predicted"/>
<feature type="transmembrane region" description="Helical" evidence="1">
    <location>
        <begin position="152"/>
        <end position="170"/>
    </location>
</feature>
<protein>
    <recommendedName>
        <fullName evidence="3">Abc transporter permease protein</fullName>
    </recommendedName>
</protein>
<dbReference type="EMBL" id="LNQE01001860">
    <property type="protein sequence ID" value="KUG04081.1"/>
    <property type="molecule type" value="Genomic_DNA"/>
</dbReference>
<dbReference type="PANTHER" id="PTHR41309">
    <property type="entry name" value="MEMBRANE PROTEIN-RELATED"/>
    <property type="match status" value="1"/>
</dbReference>
<dbReference type="Pfam" id="PF13346">
    <property type="entry name" value="ABC2_membrane_5"/>
    <property type="match status" value="1"/>
</dbReference>
<evidence type="ECO:0000256" key="1">
    <source>
        <dbReference type="SAM" id="Phobius"/>
    </source>
</evidence>
<gene>
    <name evidence="2" type="ORF">ASZ90_018527</name>
</gene>
<sequence length="220" mass="24983">MTHLIRKEIMLQKKMLWFGFLYSIFMFIVFSNPFFKDFVYIMTAFGISYITIIGAIQSEFKNNSDIILNSLPITRKEIVLSKYLSIFVFAGIALVMVAIIGLVFHLAPLPFNHRLINGSDISFAMISVIFLSAVSLPAYFKTGAQWMRVVNIIVFMLIFFAPPQIAGYVMQNQHQPGLQSLLNVAQQNSILVAGSTIVFVIVLLAFSYLLALRIYTKRDF</sequence>
<feature type="transmembrane region" description="Helical" evidence="1">
    <location>
        <begin position="38"/>
        <end position="56"/>
    </location>
</feature>
<dbReference type="PANTHER" id="PTHR41309:SF2">
    <property type="entry name" value="MEMBRANE PROTEIN"/>
    <property type="match status" value="1"/>
</dbReference>
<name>A0A0W8E6N1_9ZZZZ</name>
<evidence type="ECO:0008006" key="3">
    <source>
        <dbReference type="Google" id="ProtNLM"/>
    </source>
</evidence>
<dbReference type="InterPro" id="IPR025699">
    <property type="entry name" value="ABC2_memb-like"/>
</dbReference>
<feature type="transmembrane region" description="Helical" evidence="1">
    <location>
        <begin position="190"/>
        <end position="211"/>
    </location>
</feature>
<keyword evidence="1" id="KW-0472">Membrane</keyword>
<keyword evidence="1" id="KW-0812">Transmembrane</keyword>
<feature type="transmembrane region" description="Helical" evidence="1">
    <location>
        <begin position="83"/>
        <end position="109"/>
    </location>
</feature>
<evidence type="ECO:0000313" key="2">
    <source>
        <dbReference type="EMBL" id="KUG04081.1"/>
    </source>
</evidence>